<feature type="transmembrane region" description="Helical" evidence="1">
    <location>
        <begin position="54"/>
        <end position="72"/>
    </location>
</feature>
<name>A0ABM8Z8Z8_9LACO</name>
<feature type="transmembrane region" description="Helical" evidence="1">
    <location>
        <begin position="12"/>
        <end position="34"/>
    </location>
</feature>
<dbReference type="RefSeq" id="WP_230097817.1">
    <property type="nucleotide sequence ID" value="NZ_CAKKNT010000001.1"/>
</dbReference>
<evidence type="ECO:0000256" key="1">
    <source>
        <dbReference type="SAM" id="Phobius"/>
    </source>
</evidence>
<accession>A0ABM8Z8Z8</accession>
<dbReference type="Proteomes" id="UP000789719">
    <property type="component" value="Unassembled WGS sequence"/>
</dbReference>
<protein>
    <submittedName>
        <fullName evidence="2">Uncharacterized protein</fullName>
    </submittedName>
</protein>
<comment type="caution">
    <text evidence="2">The sequence shown here is derived from an EMBL/GenBank/DDBJ whole genome shotgun (WGS) entry which is preliminary data.</text>
</comment>
<keyword evidence="1" id="KW-0812">Transmembrane</keyword>
<proteinExistence type="predicted"/>
<sequence length="77" mass="8433">MTKQMNTHGNGYLGALGLLSVLVVLFTFVVRGLVELAIAHTYSWQTYLTLTIESVLWGSVVFGVISLSEHLISNHKG</sequence>
<keyword evidence="1" id="KW-0472">Membrane</keyword>
<evidence type="ECO:0000313" key="3">
    <source>
        <dbReference type="Proteomes" id="UP000789719"/>
    </source>
</evidence>
<reference evidence="2 3" key="1">
    <citation type="submission" date="2021-11" db="EMBL/GenBank/DDBJ databases">
        <authorList>
            <person name="Depoorter E."/>
        </authorList>
    </citation>
    <scope>NUCLEOTIDE SEQUENCE [LARGE SCALE GENOMIC DNA]</scope>
    <source>
        <strain evidence="2 3">LMG 24286</strain>
    </source>
</reference>
<organism evidence="2 3">
    <name type="scientific">Periweissella ghanensis</name>
    <dbReference type="NCBI Taxonomy" id="467997"/>
    <lineage>
        <taxon>Bacteria</taxon>
        <taxon>Bacillati</taxon>
        <taxon>Bacillota</taxon>
        <taxon>Bacilli</taxon>
        <taxon>Lactobacillales</taxon>
        <taxon>Lactobacillaceae</taxon>
        <taxon>Periweissella</taxon>
    </lineage>
</organism>
<evidence type="ECO:0000313" key="2">
    <source>
        <dbReference type="EMBL" id="CAH0417687.1"/>
    </source>
</evidence>
<dbReference type="EMBL" id="CAKKNT010000001">
    <property type="protein sequence ID" value="CAH0417687.1"/>
    <property type="molecule type" value="Genomic_DNA"/>
</dbReference>
<keyword evidence="1" id="KW-1133">Transmembrane helix</keyword>
<gene>
    <name evidence="2" type="ORF">WGH24286_00099</name>
</gene>
<keyword evidence="3" id="KW-1185">Reference proteome</keyword>